<keyword evidence="2" id="KW-1185">Reference proteome</keyword>
<organism evidence="1 2">
    <name type="scientific">Phyllobacterium phragmitis</name>
    <dbReference type="NCBI Taxonomy" id="2670329"/>
    <lineage>
        <taxon>Bacteria</taxon>
        <taxon>Pseudomonadati</taxon>
        <taxon>Pseudomonadota</taxon>
        <taxon>Alphaproteobacteria</taxon>
        <taxon>Hyphomicrobiales</taxon>
        <taxon>Phyllobacteriaceae</taxon>
        <taxon>Phyllobacterium</taxon>
    </lineage>
</organism>
<sequence>MLPPSKSNVPLPLLPILDDAANDTVLPPVMVTIPLLDALLPILRLYAVNELPFWIVRLPDVLALLPSVMEWATPDAPWDTPRTVPTEGDGVVGDRVVGDRVSIMTLAVLDGIVLAAVPLGKSQLAASVQSWLAPAQSSVEDCADARST</sequence>
<dbReference type="Proteomes" id="UP000239434">
    <property type="component" value="Unassembled WGS sequence"/>
</dbReference>
<protein>
    <submittedName>
        <fullName evidence="1">Uncharacterized protein</fullName>
    </submittedName>
</protein>
<proteinExistence type="predicted"/>
<gene>
    <name evidence="1" type="ORF">C5748_23980</name>
</gene>
<comment type="caution">
    <text evidence="1">The sequence shown here is derived from an EMBL/GenBank/DDBJ whole genome shotgun (WGS) entry which is preliminary data.</text>
</comment>
<accession>A0A2S9IKI6</accession>
<evidence type="ECO:0000313" key="2">
    <source>
        <dbReference type="Proteomes" id="UP000239434"/>
    </source>
</evidence>
<evidence type="ECO:0000313" key="1">
    <source>
        <dbReference type="EMBL" id="PRD41037.1"/>
    </source>
</evidence>
<reference evidence="1 2" key="1">
    <citation type="submission" date="2018-02" db="EMBL/GenBank/DDBJ databases">
        <title>The draft genome of Phyllobacterium sp. 1N-3.</title>
        <authorList>
            <person name="Liu L."/>
            <person name="Li L."/>
            <person name="Zhang X."/>
            <person name="Wang T."/>
            <person name="Liang L."/>
        </authorList>
    </citation>
    <scope>NUCLEOTIDE SEQUENCE [LARGE SCALE GENOMIC DNA]</scope>
    <source>
        <strain evidence="1 2">1N-3</strain>
    </source>
</reference>
<dbReference type="EMBL" id="PVBR01000026">
    <property type="protein sequence ID" value="PRD41037.1"/>
    <property type="molecule type" value="Genomic_DNA"/>
</dbReference>
<name>A0A2S9IKI6_9HYPH</name>
<dbReference type="AlphaFoldDB" id="A0A2S9IKI6"/>